<evidence type="ECO:0000313" key="2">
    <source>
        <dbReference type="EMBL" id="GLL07630.1"/>
    </source>
</evidence>
<comment type="caution">
    <text evidence="2">The sequence shown here is derived from an EMBL/GenBank/DDBJ whole genome shotgun (WGS) entry which is preliminary data.</text>
</comment>
<organism evidence="2 3">
    <name type="scientific">Dactylosporangium matsuzakiense</name>
    <dbReference type="NCBI Taxonomy" id="53360"/>
    <lineage>
        <taxon>Bacteria</taxon>
        <taxon>Bacillati</taxon>
        <taxon>Actinomycetota</taxon>
        <taxon>Actinomycetes</taxon>
        <taxon>Micromonosporales</taxon>
        <taxon>Micromonosporaceae</taxon>
        <taxon>Dactylosporangium</taxon>
    </lineage>
</organism>
<name>A0A9W6NRS9_9ACTN</name>
<evidence type="ECO:0000313" key="3">
    <source>
        <dbReference type="Proteomes" id="UP001143480"/>
    </source>
</evidence>
<proteinExistence type="predicted"/>
<feature type="compositionally biased region" description="Basic and acidic residues" evidence="1">
    <location>
        <begin position="39"/>
        <end position="66"/>
    </location>
</feature>
<feature type="region of interest" description="Disordered" evidence="1">
    <location>
        <begin position="1"/>
        <end position="99"/>
    </location>
</feature>
<accession>A0A9W6NRS9</accession>
<dbReference type="EMBL" id="BSFP01000104">
    <property type="protein sequence ID" value="GLL07630.1"/>
    <property type="molecule type" value="Genomic_DNA"/>
</dbReference>
<reference evidence="2" key="1">
    <citation type="journal article" date="2014" name="Int. J. Syst. Evol. Microbiol.">
        <title>Complete genome sequence of Corynebacterium casei LMG S-19264T (=DSM 44701T), isolated from a smear-ripened cheese.</title>
        <authorList>
            <consortium name="US DOE Joint Genome Institute (JGI-PGF)"/>
            <person name="Walter F."/>
            <person name="Albersmeier A."/>
            <person name="Kalinowski J."/>
            <person name="Ruckert C."/>
        </authorList>
    </citation>
    <scope>NUCLEOTIDE SEQUENCE</scope>
    <source>
        <strain evidence="2">VKM Ac-1321</strain>
    </source>
</reference>
<reference evidence="2" key="2">
    <citation type="submission" date="2023-01" db="EMBL/GenBank/DDBJ databases">
        <authorList>
            <person name="Sun Q."/>
            <person name="Evtushenko L."/>
        </authorList>
    </citation>
    <scope>NUCLEOTIDE SEQUENCE</scope>
    <source>
        <strain evidence="2">VKM Ac-1321</strain>
    </source>
</reference>
<protein>
    <submittedName>
        <fullName evidence="2">Uncharacterized protein</fullName>
    </submittedName>
</protein>
<sequence>MSRGGAVDLDGEAGEAAQVGVGPPDPPRLRVKLCDAAGEETHGGLDLEPGRRRTEAGVDTVAERDGTAGPVEQDPAGLRKGDPTGYLDPAWPGTGRRSN</sequence>
<keyword evidence="3" id="KW-1185">Reference proteome</keyword>
<evidence type="ECO:0000256" key="1">
    <source>
        <dbReference type="SAM" id="MobiDB-lite"/>
    </source>
</evidence>
<gene>
    <name evidence="2" type="ORF">GCM10017581_093840</name>
</gene>
<dbReference type="AlphaFoldDB" id="A0A9W6NRS9"/>
<dbReference type="Proteomes" id="UP001143480">
    <property type="component" value="Unassembled WGS sequence"/>
</dbReference>